<dbReference type="Proteomes" id="UP001501444">
    <property type="component" value="Unassembled WGS sequence"/>
</dbReference>
<protein>
    <submittedName>
        <fullName evidence="1">Uncharacterized protein</fullName>
    </submittedName>
</protein>
<name>A0ABN3GVN4_9ACTN</name>
<evidence type="ECO:0000313" key="2">
    <source>
        <dbReference type="Proteomes" id="UP001501444"/>
    </source>
</evidence>
<evidence type="ECO:0000313" key="1">
    <source>
        <dbReference type="EMBL" id="GAA2362349.1"/>
    </source>
</evidence>
<dbReference type="EMBL" id="BAAARV010000054">
    <property type="protein sequence ID" value="GAA2362349.1"/>
    <property type="molecule type" value="Genomic_DNA"/>
</dbReference>
<sequence>MTYLGYTPRTYFEDPAASAAADTCREAAGLAAWRASRQGGATDGDRAATAATLQPYLAEDLSEDVGADDLDREDVDDADVFVEAEANRFFAALGIPPLRSTD</sequence>
<dbReference type="RefSeq" id="WP_344615749.1">
    <property type="nucleotide sequence ID" value="NZ_BAAARV010000054.1"/>
</dbReference>
<accession>A0ABN3GVN4</accession>
<organism evidence="1 2">
    <name type="scientific">Dactylosporangium salmoneum</name>
    <dbReference type="NCBI Taxonomy" id="53361"/>
    <lineage>
        <taxon>Bacteria</taxon>
        <taxon>Bacillati</taxon>
        <taxon>Actinomycetota</taxon>
        <taxon>Actinomycetes</taxon>
        <taxon>Micromonosporales</taxon>
        <taxon>Micromonosporaceae</taxon>
        <taxon>Dactylosporangium</taxon>
    </lineage>
</organism>
<keyword evidence="2" id="KW-1185">Reference proteome</keyword>
<reference evidence="1 2" key="1">
    <citation type="journal article" date="2019" name="Int. J. Syst. Evol. Microbiol.">
        <title>The Global Catalogue of Microorganisms (GCM) 10K type strain sequencing project: providing services to taxonomists for standard genome sequencing and annotation.</title>
        <authorList>
            <consortium name="The Broad Institute Genomics Platform"/>
            <consortium name="The Broad Institute Genome Sequencing Center for Infectious Disease"/>
            <person name="Wu L."/>
            <person name="Ma J."/>
        </authorList>
    </citation>
    <scope>NUCLEOTIDE SEQUENCE [LARGE SCALE GENOMIC DNA]</scope>
    <source>
        <strain evidence="1 2">JCM 3272</strain>
    </source>
</reference>
<gene>
    <name evidence="1" type="ORF">GCM10010170_058400</name>
</gene>
<proteinExistence type="predicted"/>
<comment type="caution">
    <text evidence="1">The sequence shown here is derived from an EMBL/GenBank/DDBJ whole genome shotgun (WGS) entry which is preliminary data.</text>
</comment>